<dbReference type="PROSITE" id="PS51510">
    <property type="entry name" value="PHOSPHAGEN_KINASE_C"/>
    <property type="match status" value="1"/>
</dbReference>
<reference evidence="8" key="1">
    <citation type="submission" date="2020-07" db="EMBL/GenBank/DDBJ databases">
        <title>Huge and variable diversity of episymbiotic CPR bacteria and DPANN archaea in groundwater ecosystems.</title>
        <authorList>
            <person name="He C.Y."/>
            <person name="Keren R."/>
            <person name="Whittaker M."/>
            <person name="Farag I.F."/>
            <person name="Doudna J."/>
            <person name="Cate J.H.D."/>
            <person name="Banfield J.F."/>
        </authorList>
    </citation>
    <scope>NUCLEOTIDE SEQUENCE</scope>
    <source>
        <strain evidence="8">NC_groundwater_1520_Pr4_B-0.1um_53_5</strain>
    </source>
</reference>
<dbReference type="InterPro" id="IPR014746">
    <property type="entry name" value="Gln_synth/guanido_kin_cat_dom"/>
</dbReference>
<dbReference type="GO" id="GO:0005524">
    <property type="term" value="F:ATP binding"/>
    <property type="evidence" value="ECO:0007669"/>
    <property type="project" value="UniProtKB-UniRule"/>
</dbReference>
<accession>A0A933MJ13</accession>
<dbReference type="PANTHER" id="PTHR11547:SF38">
    <property type="entry name" value="ARGININE KINASE 1-RELATED"/>
    <property type="match status" value="1"/>
</dbReference>
<dbReference type="CDD" id="cd07930">
    <property type="entry name" value="bacterial_phosphagen_kinase"/>
    <property type="match status" value="1"/>
</dbReference>
<evidence type="ECO:0000256" key="4">
    <source>
        <dbReference type="ARBA" id="ARBA00022840"/>
    </source>
</evidence>
<evidence type="ECO:0000313" key="9">
    <source>
        <dbReference type="Proteomes" id="UP000736328"/>
    </source>
</evidence>
<dbReference type="GO" id="GO:0046314">
    <property type="term" value="P:phosphocreatine biosynthetic process"/>
    <property type="evidence" value="ECO:0007669"/>
    <property type="project" value="InterPro"/>
</dbReference>
<dbReference type="InterPro" id="IPR000749">
    <property type="entry name" value="ATP-guanido_PTrfase"/>
</dbReference>
<dbReference type="GO" id="GO:0005615">
    <property type="term" value="C:extracellular space"/>
    <property type="evidence" value="ECO:0007669"/>
    <property type="project" value="TreeGrafter"/>
</dbReference>
<evidence type="ECO:0000256" key="3">
    <source>
        <dbReference type="ARBA" id="ARBA00022777"/>
    </source>
</evidence>
<feature type="domain" description="Phosphagen kinase C-terminal" evidence="7">
    <location>
        <begin position="28"/>
        <end position="256"/>
    </location>
</feature>
<keyword evidence="4 5" id="KW-0067">ATP-binding</keyword>
<dbReference type="Gene3D" id="3.30.590.10">
    <property type="entry name" value="Glutamine synthetase/guanido kinase, catalytic domain"/>
    <property type="match status" value="1"/>
</dbReference>
<dbReference type="GO" id="GO:0004111">
    <property type="term" value="F:creatine kinase activity"/>
    <property type="evidence" value="ECO:0007669"/>
    <property type="project" value="InterPro"/>
</dbReference>
<gene>
    <name evidence="8" type="ORF">HY768_03070</name>
</gene>
<dbReference type="SUPFAM" id="SSF55931">
    <property type="entry name" value="Glutamine synthetase/guanido kinase"/>
    <property type="match status" value="1"/>
</dbReference>
<comment type="similarity">
    <text evidence="5 6">Belongs to the ATP:guanido phosphotransferase family.</text>
</comment>
<evidence type="ECO:0000256" key="6">
    <source>
        <dbReference type="RuleBase" id="RU000505"/>
    </source>
</evidence>
<keyword evidence="3 5" id="KW-0418">Kinase</keyword>
<evidence type="ECO:0000313" key="8">
    <source>
        <dbReference type="EMBL" id="MBI4726199.1"/>
    </source>
</evidence>
<dbReference type="InterPro" id="IPR022415">
    <property type="entry name" value="ATP-guanido_PTrfase_AS"/>
</dbReference>
<keyword evidence="1 5" id="KW-0808">Transferase</keyword>
<sequence>MNPEDAGIIGLLQQPAGWTTAAAQDAESILSSRVRLARNLQRYNFPDRCREAERQEILEFSREQALKVNYFKGASFFSLDGISRLGKKALEERRIASSDLVDQPQAGVLISPEQNVSLMINEEDHLRLQTIFPGLDLLEAFRIADQVDDQLQDRMEVAFVPEHGFLTACPSNLGTGLRASVLMHLPVLALSDQMETTIEQLSQKGIMVRGAYGEGSRVKASLFQFSNRTSLGKSELEIVDEVEQAARTLLEDERKQGDEMWSKNRPELEDRVFRARAILSQARVLSLDEFLSLWSAVRMGIGLGLVNQPNLGGLNRMLFTMQPAHLQFACDRTMDPAQEDIERAARVREFFA</sequence>
<comment type="caution">
    <text evidence="5">Lacks conserved residue(s) required for the propagation of feature annotation.</text>
</comment>
<name>A0A933MJ13_UNCT6</name>
<evidence type="ECO:0000259" key="7">
    <source>
        <dbReference type="PROSITE" id="PS51510"/>
    </source>
</evidence>
<dbReference type="InterPro" id="IPR022414">
    <property type="entry name" value="ATP-guanido_PTrfase_cat"/>
</dbReference>
<proteinExistence type="inferred from homology"/>
<evidence type="ECO:0000256" key="1">
    <source>
        <dbReference type="ARBA" id="ARBA00022679"/>
    </source>
</evidence>
<dbReference type="Proteomes" id="UP000736328">
    <property type="component" value="Unassembled WGS sequence"/>
</dbReference>
<evidence type="ECO:0000256" key="5">
    <source>
        <dbReference type="PROSITE-ProRule" id="PRU00843"/>
    </source>
</evidence>
<dbReference type="PANTHER" id="PTHR11547">
    <property type="entry name" value="ARGININE OR CREATINE KINASE"/>
    <property type="match status" value="1"/>
</dbReference>
<feature type="binding site" evidence="5">
    <location>
        <begin position="178"/>
        <end position="182"/>
    </location>
    <ligand>
        <name>ATP</name>
        <dbReference type="ChEBI" id="CHEBI:30616"/>
    </ligand>
</feature>
<dbReference type="PROSITE" id="PS00112">
    <property type="entry name" value="PHOSPHAGEN_KINASE"/>
    <property type="match status" value="1"/>
</dbReference>
<feature type="binding site" evidence="5">
    <location>
        <position position="127"/>
    </location>
    <ligand>
        <name>ATP</name>
        <dbReference type="ChEBI" id="CHEBI:30616"/>
    </ligand>
</feature>
<comment type="caution">
    <text evidence="8">The sequence shown here is derived from an EMBL/GenBank/DDBJ whole genome shotgun (WGS) entry which is preliminary data.</text>
</comment>
<organism evidence="8 9">
    <name type="scientific">candidate division TA06 bacterium</name>
    <dbReference type="NCBI Taxonomy" id="2250710"/>
    <lineage>
        <taxon>Bacteria</taxon>
        <taxon>Bacteria division TA06</taxon>
    </lineage>
</organism>
<dbReference type="InterPro" id="IPR023660">
    <property type="entry name" value="Arg_Kinase"/>
</dbReference>
<dbReference type="AlphaFoldDB" id="A0A933MJ13"/>
<evidence type="ECO:0000256" key="2">
    <source>
        <dbReference type="ARBA" id="ARBA00022741"/>
    </source>
</evidence>
<feature type="binding site" evidence="5">
    <location>
        <begin position="31"/>
        <end position="35"/>
    </location>
    <ligand>
        <name>ATP</name>
        <dbReference type="ChEBI" id="CHEBI:30616"/>
    </ligand>
</feature>
<dbReference type="Pfam" id="PF00217">
    <property type="entry name" value="ATP-gua_Ptrans"/>
    <property type="match status" value="1"/>
</dbReference>
<feature type="binding site" evidence="5">
    <location>
        <begin position="209"/>
        <end position="214"/>
    </location>
    <ligand>
        <name>ATP</name>
        <dbReference type="ChEBI" id="CHEBI:30616"/>
    </ligand>
</feature>
<dbReference type="EMBL" id="JACQXR010000039">
    <property type="protein sequence ID" value="MBI4726199.1"/>
    <property type="molecule type" value="Genomic_DNA"/>
</dbReference>
<protein>
    <submittedName>
        <fullName evidence="8">ATP--guanido phosphotransferase</fullName>
    </submittedName>
</protein>
<keyword evidence="2 5" id="KW-0547">Nucleotide-binding</keyword>